<dbReference type="PROSITE" id="PS50297">
    <property type="entry name" value="ANK_REP_REGION"/>
    <property type="match status" value="1"/>
</dbReference>
<protein>
    <submittedName>
        <fullName evidence="4">Ankyrin repeat protein</fullName>
    </submittedName>
</protein>
<feature type="compositionally biased region" description="Polar residues" evidence="3">
    <location>
        <begin position="724"/>
        <end position="735"/>
    </location>
</feature>
<dbReference type="VEuPathDB" id="GiardiaDB:GL50803_0011493"/>
<keyword evidence="1" id="KW-0040">ANK repeat</keyword>
<dbReference type="Proteomes" id="UP000018320">
    <property type="component" value="Unassembled WGS sequence"/>
</dbReference>
<feature type="compositionally biased region" description="Basic and acidic residues" evidence="3">
    <location>
        <begin position="1038"/>
        <end position="1060"/>
    </location>
</feature>
<evidence type="ECO:0000256" key="2">
    <source>
        <dbReference type="SAM" id="Coils"/>
    </source>
</evidence>
<feature type="non-terminal residue" evidence="4">
    <location>
        <position position="1"/>
    </location>
</feature>
<name>V6TLZ3_GIAIN</name>
<dbReference type="EMBL" id="AHGT01000003">
    <property type="protein sequence ID" value="ESU39352.1"/>
    <property type="molecule type" value="Genomic_DNA"/>
</dbReference>
<organism evidence="4 5">
    <name type="scientific">Giardia intestinalis</name>
    <name type="common">Giardia lamblia</name>
    <dbReference type="NCBI Taxonomy" id="5741"/>
    <lineage>
        <taxon>Eukaryota</taxon>
        <taxon>Metamonada</taxon>
        <taxon>Diplomonadida</taxon>
        <taxon>Hexamitidae</taxon>
        <taxon>Giardiinae</taxon>
        <taxon>Giardia</taxon>
    </lineage>
</organism>
<gene>
    <name evidence="4" type="ORF">DHA2_151565</name>
</gene>
<accession>V6TLZ3</accession>
<dbReference type="VEuPathDB" id="GiardiaDB:GL50581_3997"/>
<keyword evidence="2" id="KW-0175">Coiled coil</keyword>
<feature type="coiled-coil region" evidence="2">
    <location>
        <begin position="759"/>
        <end position="786"/>
    </location>
</feature>
<dbReference type="Pfam" id="PF00023">
    <property type="entry name" value="Ank"/>
    <property type="match status" value="1"/>
</dbReference>
<evidence type="ECO:0000313" key="4">
    <source>
        <dbReference type="EMBL" id="ESU39352.1"/>
    </source>
</evidence>
<evidence type="ECO:0000256" key="3">
    <source>
        <dbReference type="SAM" id="MobiDB-lite"/>
    </source>
</evidence>
<proteinExistence type="predicted"/>
<reference evidence="5" key="1">
    <citation type="submission" date="2012-02" db="EMBL/GenBank/DDBJ databases">
        <title>Genome sequencing of Giardia lamblia Genotypes A2 and B isolates (DH and GS) and comparative analysis with the genomes of Genotypes A1 and E (WB and Pig).</title>
        <authorList>
            <person name="Adam R."/>
            <person name="Dahlstrom E."/>
            <person name="Martens C."/>
            <person name="Bruno D."/>
            <person name="Barbian K."/>
            <person name="Porcella S.F."/>
            <person name="Nash T."/>
        </authorList>
    </citation>
    <scope>NUCLEOTIDE SEQUENCE</scope>
    <source>
        <strain evidence="5">DH</strain>
    </source>
</reference>
<dbReference type="Pfam" id="PF12796">
    <property type="entry name" value="Ank_2"/>
    <property type="match status" value="3"/>
</dbReference>
<feature type="region of interest" description="Disordered" evidence="3">
    <location>
        <begin position="1014"/>
        <end position="1060"/>
    </location>
</feature>
<evidence type="ECO:0000256" key="1">
    <source>
        <dbReference type="PROSITE-ProRule" id="PRU00023"/>
    </source>
</evidence>
<feature type="repeat" description="ANK" evidence="1">
    <location>
        <begin position="1260"/>
        <end position="1280"/>
    </location>
</feature>
<dbReference type="VEuPathDB" id="GiardiaDB:DHA2_151565"/>
<dbReference type="PROSITE" id="PS50088">
    <property type="entry name" value="ANK_REPEAT"/>
    <property type="match status" value="1"/>
</dbReference>
<sequence length="1329" mass="147561">VNASIKGIAQAPMVILAWYWHTSHLRCVCGVGAHAFRVFSKTMIPAPESTLIRAVKRSDKRLLEVILPRNTQFGSRDTAGKTALMIAAEMNNRYFCQLLIDREHYFLTSDGKNALILAAEAGANYVIPVLARRCSYIQDSSGLCALSHAAQAGDLSMCKLLAEHCHLRDVDYERALKFLRKECRRPEEKRQIEEFLIQGSTNNTKKESSLDSVAPSSIGLRSISSGGKASNHISYNSVPPTIILQKLKDSRDISKAEPDIGPLFNKGITRASSIGAVSGSRLSVDSSKTLDQVMEKIEIERLQTENARLKNAISSLTMEKKKEKESMENQLKEYSQKLHDAESVAIAARSASASDIPPNPRDLEGLEKELEEHKHTIQKKDQEIAILRRLVETNWFMKDLDEKLLRLTSRSNEADEKADTGPPKTLQSNRSSCISMVTSDRSKISVTPSVGQIDSSIRMSDLKDLAAPEAIVDPSHTDSHSSQRPGSQLTQSCLIPLLNEYKAQIKYTTELLAYYQNIFKQQLSLGVESLGITSSSSPNDNDRIITNLRSLLSLRTAGMDRAISLVQEKDLAFQSLLSEHADTVRRNIKLQAALWKHKRTLLHIDIKDLLEKYNVSNGELEVSRFKALIEEMHSEIRMLSASLLSEKKELKAFEEAGNRYLQLYYDEQQKNIKLENDILVLRRDAHIAQTEVERLSSQHPNHNADTINSIDPQGLVCQSKERQSPNPVANDQSNGRPGDLPSGLEGITEISMGDVCEGCIELNKELSQLKAELKRIKNINEGLTHKNELLVKDLETIVHELDPVLNVKRIYAKGKLSASGPSEDTPQEIEAIKKKIKSLTLENPPLSVRMEQPITSKLLREPTDGDTAHAKRHVTDMWTQTFNLSVPLEDELSYNVPLISPTYKLLPNITQSEPTPMLGDINHLISSTSPPPQNTTILYLNTTNTEQPTQCVDATILHNPLQSSSVFHGASAEALKDLDTCSEERLDEKLGLSKKPKSPSSALTQKLSNLLKEAIDVPPPPLPSGQHSTRARSRRIINSKDSKDNKGNKQQKARDGQEDKHDALQLTPLMVAVQQKDLAGISSNLQYGKVVTSTGMTALMFAVERNFLEAVKVLAPLESGIYAPNNETALTMALRAGRIEAAEILTPYEGVKLSRVNLANDRFTELMKAAKNNNISMVWALLGYQKRLQDDGKRTALMYAADAGNFDICRILADFEAGMSTVTGDTALMIAVINQHIDIAQLLLPLETGHHGNRLTNVGKGYTALHLSVYYGHYDLVKLLYPKEHHILDADGRSYLHYAKNCSSRVSRETKDAISAYFLTESSKVSGTS</sequence>
<dbReference type="VEuPathDB" id="GiardiaDB:QR46_0739"/>
<feature type="region of interest" description="Disordered" evidence="3">
    <location>
        <begin position="719"/>
        <end position="744"/>
    </location>
</feature>
<dbReference type="InterPro" id="IPR002110">
    <property type="entry name" value="Ankyrin_rpt"/>
</dbReference>
<dbReference type="SMART" id="SM00248">
    <property type="entry name" value="ANK"/>
    <property type="match status" value="10"/>
</dbReference>
<dbReference type="Gene3D" id="1.25.40.20">
    <property type="entry name" value="Ankyrin repeat-containing domain"/>
    <property type="match status" value="2"/>
</dbReference>
<dbReference type="PANTHER" id="PTHR24120:SF4">
    <property type="entry name" value="GH07239P"/>
    <property type="match status" value="1"/>
</dbReference>
<dbReference type="InterPro" id="IPR036770">
    <property type="entry name" value="Ankyrin_rpt-contain_sf"/>
</dbReference>
<reference evidence="4 5" key="2">
    <citation type="journal article" date="2013" name="Genome Biol. Evol.">
        <title>Genome sequencing of Giardia lamblia genotypes A2 and B isolates (DH and GS) and comparative analysis with the genomes of genotypes A1 and E (WB and Pig).</title>
        <authorList>
            <person name="Adam R.D."/>
            <person name="Dahlstrom E.W."/>
            <person name="Martens C.A."/>
            <person name="Bruno D.P."/>
            <person name="Barbian K.D."/>
            <person name="Ricklefs S.M."/>
            <person name="Hernandez M.M."/>
            <person name="Narla N.P."/>
            <person name="Patel R.B."/>
            <person name="Porcella S.F."/>
            <person name="Nash T.E."/>
        </authorList>
    </citation>
    <scope>NUCLEOTIDE SEQUENCE [LARGE SCALE GENOMIC DNA]</scope>
    <source>
        <strain evidence="4 5">DH</strain>
    </source>
</reference>
<dbReference type="SUPFAM" id="SSF48403">
    <property type="entry name" value="Ankyrin repeat"/>
    <property type="match status" value="2"/>
</dbReference>
<evidence type="ECO:0000313" key="5">
    <source>
        <dbReference type="Proteomes" id="UP000018320"/>
    </source>
</evidence>
<dbReference type="PANTHER" id="PTHR24120">
    <property type="entry name" value="GH07239P"/>
    <property type="match status" value="1"/>
</dbReference>
<feature type="coiled-coil region" evidence="2">
    <location>
        <begin position="292"/>
        <end position="417"/>
    </location>
</feature>
<comment type="caution">
    <text evidence="4">The sequence shown here is derived from an EMBL/GenBank/DDBJ whole genome shotgun (WGS) entry which is preliminary data.</text>
</comment>